<gene>
    <name evidence="1" type="ORF">M6D93_11330</name>
</gene>
<proteinExistence type="predicted"/>
<evidence type="ECO:0000313" key="2">
    <source>
        <dbReference type="Proteomes" id="UP001056336"/>
    </source>
</evidence>
<protein>
    <recommendedName>
        <fullName evidence="3">MarR family transcriptional regulator</fullName>
    </recommendedName>
</protein>
<reference evidence="1" key="2">
    <citation type="submission" date="2022-05" db="EMBL/GenBank/DDBJ databases">
        <authorList>
            <person name="Kim J.-S."/>
            <person name="Lee K."/>
            <person name="Suh M."/>
            <person name="Eom M."/>
            <person name="Kim J.-S."/>
            <person name="Kim D.-S."/>
            <person name="Ko S.-H."/>
            <person name="Shin Y."/>
            <person name="Lee J.-S."/>
        </authorList>
    </citation>
    <scope>NUCLEOTIDE SEQUENCE</scope>
    <source>
        <strain evidence="1">N237</strain>
    </source>
</reference>
<dbReference type="RefSeq" id="WP_249769301.1">
    <property type="nucleotide sequence ID" value="NZ_CP097332.1"/>
</dbReference>
<sequence>MPRLLSDEILTLLRARRAEQGPVSLASLSRSFGVSTRLVSSCAAEMVGRGLAEPAMVTEHGVSKMHGLMPQHVTEPAS</sequence>
<name>A0ABY4QUH3_9ACTN</name>
<evidence type="ECO:0008006" key="3">
    <source>
        <dbReference type="Google" id="ProtNLM"/>
    </source>
</evidence>
<dbReference type="EMBL" id="CP097332">
    <property type="protein sequence ID" value="UQX86897.1"/>
    <property type="molecule type" value="Genomic_DNA"/>
</dbReference>
<accession>A0ABY4QUH3</accession>
<reference evidence="1" key="1">
    <citation type="journal article" date="2018" name="Int. J. Syst. Evol. Microbiol.">
        <title>Jatrophihabitans telluris sp. nov., isolated from sediment soil of lava forest wetlands and the emended description of the genus Jatrophihabitans.</title>
        <authorList>
            <person name="Lee K.C."/>
            <person name="Suh M.K."/>
            <person name="Eom M.K."/>
            <person name="Kim K.K."/>
            <person name="Kim J.S."/>
            <person name="Kim D.S."/>
            <person name="Ko S.H."/>
            <person name="Shin Y.K."/>
            <person name="Lee J.S."/>
        </authorList>
    </citation>
    <scope>NUCLEOTIDE SEQUENCE</scope>
    <source>
        <strain evidence="1">N237</strain>
    </source>
</reference>
<keyword evidence="2" id="KW-1185">Reference proteome</keyword>
<evidence type="ECO:0000313" key="1">
    <source>
        <dbReference type="EMBL" id="UQX86897.1"/>
    </source>
</evidence>
<organism evidence="1 2">
    <name type="scientific">Jatrophihabitans telluris</name>
    <dbReference type="NCBI Taxonomy" id="2038343"/>
    <lineage>
        <taxon>Bacteria</taxon>
        <taxon>Bacillati</taxon>
        <taxon>Actinomycetota</taxon>
        <taxon>Actinomycetes</taxon>
        <taxon>Jatrophihabitantales</taxon>
        <taxon>Jatrophihabitantaceae</taxon>
        <taxon>Jatrophihabitans</taxon>
    </lineage>
</organism>
<dbReference type="Proteomes" id="UP001056336">
    <property type="component" value="Chromosome"/>
</dbReference>